<evidence type="ECO:0000313" key="4">
    <source>
        <dbReference type="EMBL" id="GAB79379.1"/>
    </source>
</evidence>
<gene>
    <name evidence="4" type="ORF">AUCHE_24_00340</name>
</gene>
<dbReference type="InterPro" id="IPR012867">
    <property type="entry name" value="DUF1648"/>
</dbReference>
<organism evidence="4 5">
    <name type="scientific">Austwickia chelonae NBRC 105200</name>
    <dbReference type="NCBI Taxonomy" id="1184607"/>
    <lineage>
        <taxon>Bacteria</taxon>
        <taxon>Bacillati</taxon>
        <taxon>Actinomycetota</taxon>
        <taxon>Actinomycetes</taxon>
        <taxon>Micrococcales</taxon>
        <taxon>Dermatophilaceae</taxon>
        <taxon>Austwickia</taxon>
    </lineage>
</organism>
<dbReference type="OrthoDB" id="9808690at2"/>
<evidence type="ECO:0000256" key="1">
    <source>
        <dbReference type="SAM" id="Phobius"/>
    </source>
</evidence>
<reference evidence="4 5" key="1">
    <citation type="submission" date="2012-08" db="EMBL/GenBank/DDBJ databases">
        <title>Whole genome shotgun sequence of Austwickia chelonae NBRC 105200.</title>
        <authorList>
            <person name="Yoshida I."/>
            <person name="Hosoyama A."/>
            <person name="Tsuchikane K."/>
            <person name="Katsumata H."/>
            <person name="Ando Y."/>
            <person name="Ohji S."/>
            <person name="Hamada M."/>
            <person name="Tamura T."/>
            <person name="Yamazoe A."/>
            <person name="Yamazaki S."/>
            <person name="Fujita N."/>
        </authorList>
    </citation>
    <scope>NUCLEOTIDE SEQUENCE [LARGE SCALE GENOMIC DNA]</scope>
    <source>
        <strain evidence="4 5">NBRC 105200</strain>
    </source>
</reference>
<sequence length="375" mass="39037">MTLWLLLPLTAVVALGRTMYLLPSRTADTIPLGVRVPNTHTGHQVIRDAIATYRRRVLVITALTTVLVAAVSAALDRAGGQLRPTGVGVLALGAIVLMTVAAGVTMSRCAAPIRHAKDEQGWYDSVHVGLVASPDPEEPSSDVPWAWHAAAALILAGTAAYGATTYDSMPAAVVTHTGMDGPDSWADKSFWSVFSPLLLGAALAGMMLAFAVPLARRPLPPLPAGDIERARAIARAKAGATQKGLALSAVSAAAVFSLLSIGTWTEAAWTTPAVLLTAMGSTPVILITIMLSHPLAHENTPRAQGAGGPESPDGDRYWKWGFYNNPDDPRIMVDGRTGLGSDLNLGHPFGRLITIAGVAVLVGGVALPILAWLGG</sequence>
<protein>
    <recommendedName>
        <fullName evidence="6">DUF1648 domain-containing protein</fullName>
    </recommendedName>
</protein>
<dbReference type="RefSeq" id="WP_006504137.1">
    <property type="nucleotide sequence ID" value="NZ_BAGZ01000024.1"/>
</dbReference>
<feature type="transmembrane region" description="Helical" evidence="1">
    <location>
        <begin position="87"/>
        <end position="106"/>
    </location>
</feature>
<dbReference type="Proteomes" id="UP000008495">
    <property type="component" value="Unassembled WGS sequence"/>
</dbReference>
<name>K6VRI7_9MICO</name>
<evidence type="ECO:0000259" key="3">
    <source>
        <dbReference type="Pfam" id="PF19124"/>
    </source>
</evidence>
<dbReference type="EMBL" id="BAGZ01000024">
    <property type="protein sequence ID" value="GAB79379.1"/>
    <property type="molecule type" value="Genomic_DNA"/>
</dbReference>
<feature type="domain" description="DUF5808" evidence="3">
    <location>
        <begin position="326"/>
        <end position="350"/>
    </location>
</feature>
<proteinExistence type="predicted"/>
<dbReference type="Pfam" id="PF19124">
    <property type="entry name" value="DUF5808"/>
    <property type="match status" value="1"/>
</dbReference>
<feature type="transmembrane region" description="Helical" evidence="1">
    <location>
        <begin position="271"/>
        <end position="292"/>
    </location>
</feature>
<feature type="transmembrane region" description="Helical" evidence="1">
    <location>
        <begin position="245"/>
        <end position="265"/>
    </location>
</feature>
<dbReference type="InterPro" id="IPR043831">
    <property type="entry name" value="DUF5808"/>
</dbReference>
<keyword evidence="1" id="KW-1133">Transmembrane helix</keyword>
<feature type="transmembrane region" description="Helical" evidence="1">
    <location>
        <begin position="57"/>
        <end position="75"/>
    </location>
</feature>
<dbReference type="Pfam" id="PF07853">
    <property type="entry name" value="DUF1648"/>
    <property type="match status" value="1"/>
</dbReference>
<dbReference type="eggNOG" id="COG4194">
    <property type="taxonomic scope" value="Bacteria"/>
</dbReference>
<feature type="domain" description="DUF1648" evidence="2">
    <location>
        <begin position="153"/>
        <end position="198"/>
    </location>
</feature>
<comment type="caution">
    <text evidence="4">The sequence shown here is derived from an EMBL/GenBank/DDBJ whole genome shotgun (WGS) entry which is preliminary data.</text>
</comment>
<feature type="transmembrane region" description="Helical" evidence="1">
    <location>
        <begin position="189"/>
        <end position="212"/>
    </location>
</feature>
<accession>K6VRI7</accession>
<evidence type="ECO:0008006" key="6">
    <source>
        <dbReference type="Google" id="ProtNLM"/>
    </source>
</evidence>
<keyword evidence="1" id="KW-0812">Transmembrane</keyword>
<dbReference type="AlphaFoldDB" id="K6VRI7"/>
<evidence type="ECO:0000313" key="5">
    <source>
        <dbReference type="Proteomes" id="UP000008495"/>
    </source>
</evidence>
<keyword evidence="5" id="KW-1185">Reference proteome</keyword>
<feature type="transmembrane region" description="Helical" evidence="1">
    <location>
        <begin position="352"/>
        <end position="373"/>
    </location>
</feature>
<keyword evidence="1" id="KW-0472">Membrane</keyword>
<evidence type="ECO:0000259" key="2">
    <source>
        <dbReference type="Pfam" id="PF07853"/>
    </source>
</evidence>